<sequence>MGDADITLRHIARRCPGDMARAFVPESRSVEALGWIDSQVTKIERRLDKALRLRVDGEPRVLHVEFCFALRDDVPDRVFEYLGFLFAALRAEAPGESVPPIESVAVVLSGRRRRLPAIGKRRTAWPGRRFSGTHFRIDAVYQRTVAELRARGSVFWLVFAPLARDATLAGMREVLAEIHARAANYAERVDFITAFWEMASVDPWGHNLRKELTKMLTREMEEEMIRSLPGIEKIAVAVFRKELEQAIKPEDVRQGVIQDMRQEVMQEVRQEVMQEVRQEVMQEVRREAKQEVMREAKQEVMREAKQEVMREAKQEVMREAKQEVMREAKQEALLELLGRLFARRVGRRPTTDEERSMVERAKTIGAGEVEDALLDLEGEALVRWLAEPARR</sequence>
<proteinExistence type="predicted"/>
<evidence type="ECO:0000313" key="3">
    <source>
        <dbReference type="Proteomes" id="UP000238348"/>
    </source>
</evidence>
<gene>
    <name evidence="2" type="ORF">SOCE26_010100</name>
</gene>
<evidence type="ECO:0000313" key="2">
    <source>
        <dbReference type="EMBL" id="AUX39616.1"/>
    </source>
</evidence>
<keyword evidence="1" id="KW-0175">Coiled coil</keyword>
<accession>A0A2L0EK02</accession>
<evidence type="ECO:0000256" key="1">
    <source>
        <dbReference type="SAM" id="Coils"/>
    </source>
</evidence>
<feature type="coiled-coil region" evidence="1">
    <location>
        <begin position="286"/>
        <end position="330"/>
    </location>
</feature>
<protein>
    <submittedName>
        <fullName evidence="2">Uncharacterized protein</fullName>
    </submittedName>
</protein>
<reference evidence="2 3" key="1">
    <citation type="submission" date="2015-09" db="EMBL/GenBank/DDBJ databases">
        <title>Sorangium comparison.</title>
        <authorList>
            <person name="Zaburannyi N."/>
            <person name="Bunk B."/>
            <person name="Overmann J."/>
            <person name="Mueller R."/>
        </authorList>
    </citation>
    <scope>NUCLEOTIDE SEQUENCE [LARGE SCALE GENOMIC DNA]</scope>
    <source>
        <strain evidence="2 3">So ce26</strain>
    </source>
</reference>
<organism evidence="2 3">
    <name type="scientific">Sorangium cellulosum</name>
    <name type="common">Polyangium cellulosum</name>
    <dbReference type="NCBI Taxonomy" id="56"/>
    <lineage>
        <taxon>Bacteria</taxon>
        <taxon>Pseudomonadati</taxon>
        <taxon>Myxococcota</taxon>
        <taxon>Polyangia</taxon>
        <taxon>Polyangiales</taxon>
        <taxon>Polyangiaceae</taxon>
        <taxon>Sorangium</taxon>
    </lineage>
</organism>
<name>A0A2L0EK02_SORCE</name>
<dbReference type="AlphaFoldDB" id="A0A2L0EK02"/>
<dbReference type="Proteomes" id="UP000238348">
    <property type="component" value="Chromosome"/>
</dbReference>
<dbReference type="EMBL" id="CP012673">
    <property type="protein sequence ID" value="AUX39616.1"/>
    <property type="molecule type" value="Genomic_DNA"/>
</dbReference>